<dbReference type="GO" id="GO:0004519">
    <property type="term" value="F:endonuclease activity"/>
    <property type="evidence" value="ECO:0007669"/>
    <property type="project" value="UniProtKB-KW"/>
</dbReference>
<dbReference type="RefSeq" id="WP_199385878.1">
    <property type="nucleotide sequence ID" value="NZ_JAEMHM010000018.1"/>
</dbReference>
<dbReference type="PANTHER" id="PTHR10073">
    <property type="entry name" value="DNA MISMATCH REPAIR PROTEIN MLH, PMS, MUTL"/>
    <property type="match status" value="1"/>
</dbReference>
<keyword evidence="9" id="KW-0378">Hydrolase</keyword>
<dbReference type="GO" id="GO:0016887">
    <property type="term" value="F:ATP hydrolysis activity"/>
    <property type="evidence" value="ECO:0007669"/>
    <property type="project" value="InterPro"/>
</dbReference>
<evidence type="ECO:0000259" key="8">
    <source>
        <dbReference type="SMART" id="SM01340"/>
    </source>
</evidence>
<comment type="function">
    <text evidence="5">This protein is involved in the repair of mismatches in DNA. It is required for dam-dependent methyl-directed DNA mismatch repair. May act as a 'molecular matchmaker', a protein that promotes the formation of a stable complex between two or more DNA-binding proteins in an ATP-dependent manner without itself being part of a final effector complex.</text>
</comment>
<dbReference type="InterPro" id="IPR002099">
    <property type="entry name" value="MutL/Mlh/PMS"/>
</dbReference>
<dbReference type="PROSITE" id="PS00058">
    <property type="entry name" value="DNA_MISMATCH_REPAIR_1"/>
    <property type="match status" value="1"/>
</dbReference>
<dbReference type="InterPro" id="IPR013507">
    <property type="entry name" value="DNA_mismatch_S5_2-like"/>
</dbReference>
<dbReference type="SUPFAM" id="SSF55874">
    <property type="entry name" value="ATPase domain of HSP90 chaperone/DNA topoisomerase II/histidine kinase"/>
    <property type="match status" value="1"/>
</dbReference>
<evidence type="ECO:0000256" key="3">
    <source>
        <dbReference type="ARBA" id="ARBA00022763"/>
    </source>
</evidence>
<evidence type="ECO:0000256" key="4">
    <source>
        <dbReference type="ARBA" id="ARBA00023204"/>
    </source>
</evidence>
<protein>
    <recommendedName>
        <fullName evidence="2 5">DNA mismatch repair protein MutL</fullName>
    </recommendedName>
</protein>
<dbReference type="Gene3D" id="3.30.1540.20">
    <property type="entry name" value="MutL, C-terminal domain, dimerisation subdomain"/>
    <property type="match status" value="1"/>
</dbReference>
<dbReference type="InterPro" id="IPR042120">
    <property type="entry name" value="MutL_C_dimsub"/>
</dbReference>
<dbReference type="Pfam" id="PF01119">
    <property type="entry name" value="DNA_mis_repair"/>
    <property type="match status" value="1"/>
</dbReference>
<comment type="similarity">
    <text evidence="1 5">Belongs to the DNA mismatch repair MutL/HexB family.</text>
</comment>
<dbReference type="Gene3D" id="3.30.1370.100">
    <property type="entry name" value="MutL, C-terminal domain, regulatory subdomain"/>
    <property type="match status" value="1"/>
</dbReference>
<dbReference type="SMART" id="SM00853">
    <property type="entry name" value="MutL_C"/>
    <property type="match status" value="1"/>
</dbReference>
<evidence type="ECO:0000259" key="7">
    <source>
        <dbReference type="SMART" id="SM00853"/>
    </source>
</evidence>
<dbReference type="InterPro" id="IPR020667">
    <property type="entry name" value="DNA_mismatch_repair_MutL"/>
</dbReference>
<dbReference type="CDD" id="cd00782">
    <property type="entry name" value="MutL_Trans"/>
    <property type="match status" value="1"/>
</dbReference>
<dbReference type="HAMAP" id="MF_00149">
    <property type="entry name" value="DNA_mis_repair"/>
    <property type="match status" value="1"/>
</dbReference>
<dbReference type="GO" id="GO:0032300">
    <property type="term" value="C:mismatch repair complex"/>
    <property type="evidence" value="ECO:0007669"/>
    <property type="project" value="InterPro"/>
</dbReference>
<dbReference type="GO" id="GO:0006298">
    <property type="term" value="P:mismatch repair"/>
    <property type="evidence" value="ECO:0007669"/>
    <property type="project" value="UniProtKB-UniRule"/>
</dbReference>
<dbReference type="InterPro" id="IPR036890">
    <property type="entry name" value="HATPase_C_sf"/>
</dbReference>
<reference evidence="9" key="1">
    <citation type="submission" date="2020-12" db="EMBL/GenBank/DDBJ databases">
        <title>Geomonas sp. Red875, isolated from river sediment.</title>
        <authorList>
            <person name="Xu Z."/>
            <person name="Zhang Z."/>
            <person name="Masuda Y."/>
            <person name="Itoh H."/>
            <person name="Senoo K."/>
        </authorList>
    </citation>
    <scope>NUCLEOTIDE SEQUENCE</scope>
    <source>
        <strain evidence="9">Red875</strain>
    </source>
</reference>
<evidence type="ECO:0000256" key="2">
    <source>
        <dbReference type="ARBA" id="ARBA00021975"/>
    </source>
</evidence>
<dbReference type="GO" id="GO:0030983">
    <property type="term" value="F:mismatched DNA binding"/>
    <property type="evidence" value="ECO:0007669"/>
    <property type="project" value="InterPro"/>
</dbReference>
<evidence type="ECO:0000256" key="1">
    <source>
        <dbReference type="ARBA" id="ARBA00006082"/>
    </source>
</evidence>
<keyword evidence="3 5" id="KW-0227">DNA damage</keyword>
<comment type="caution">
    <text evidence="9">The sequence shown here is derived from an EMBL/GenBank/DDBJ whole genome shotgun (WGS) entry which is preliminary data.</text>
</comment>
<dbReference type="SUPFAM" id="SSF118116">
    <property type="entry name" value="DNA mismatch repair protein MutL"/>
    <property type="match status" value="1"/>
</dbReference>
<sequence>MATRIRILPEQLTNKIAAGEVVERPASVAKELVENALDAGSSEIVVEIENGGRKLIKVTDNGSGMSREDALLALERHATSKIASDEDLFSLSTLGFRGEALPSIASVSRLTIATRPAENLEGTEIYAEGGKIKEVKECGMAGGTVISVRNLFFNTPARLKFMKSPDTESGHVGEFMTRLAISRPDVRFTYRTDGKVVFRALDSDLKERVATLLGRSIAGFLYPVSATEGAAARITGLVAAPECSRSAGNHLYTYINGRFIRDKVVQHAILQAYRNFMERGRYPVVALFIEVPPSEVDVNVHPTKHEVRFREQGRVHDAIQYAVEGVLKATPWLKKDAAAAARTAGFSGRPAPAQPAAQPVLFRNSGQAPVPAAAPVSIAVATSAAALASIPRTLPESAPVLDQAERPALTPDREPAAPGGPAPAAPSSVSAAKVAEVKELLVDYRPRQQPPLRPYLTNPAKERPSAAAPVAVSSAEEVACVGYFSSLSVIGQFNASYIVCQDGTDLVLIDQHAAHERVAFEKLKAEFTDRAVASQGLLFPETMELSFKETATLKEHADELSRLGFHLEEFGGNTWLLKAVPQLLANAEYLRTVRDILEELSSLSRSRTFTDLLEDILAKLACHSVVRGRRPLSQQEIAALFAQMDGTDFSSNCPHGRPVLQRLTLAEVEKMFKRL</sequence>
<keyword evidence="9" id="KW-0255">Endonuclease</keyword>
<dbReference type="PANTHER" id="PTHR10073:SF12">
    <property type="entry name" value="DNA MISMATCH REPAIR PROTEIN MLH1"/>
    <property type="match status" value="1"/>
</dbReference>
<name>A0A8J7S9M1_9BACT</name>
<dbReference type="GO" id="GO:0140664">
    <property type="term" value="F:ATP-dependent DNA damage sensor activity"/>
    <property type="evidence" value="ECO:0007669"/>
    <property type="project" value="InterPro"/>
</dbReference>
<dbReference type="InterPro" id="IPR014790">
    <property type="entry name" value="MutL_C"/>
</dbReference>
<dbReference type="SUPFAM" id="SSF54211">
    <property type="entry name" value="Ribosomal protein S5 domain 2-like"/>
    <property type="match status" value="1"/>
</dbReference>
<dbReference type="InterPro" id="IPR014762">
    <property type="entry name" value="DNA_mismatch_repair_CS"/>
</dbReference>
<keyword evidence="10" id="KW-1185">Reference proteome</keyword>
<dbReference type="Pfam" id="PF13589">
    <property type="entry name" value="HATPase_c_3"/>
    <property type="match status" value="1"/>
</dbReference>
<keyword evidence="4 5" id="KW-0234">DNA repair</keyword>
<dbReference type="FunFam" id="3.30.565.10:FF:000003">
    <property type="entry name" value="DNA mismatch repair endonuclease MutL"/>
    <property type="match status" value="1"/>
</dbReference>
<dbReference type="Gene3D" id="3.30.230.10">
    <property type="match status" value="1"/>
</dbReference>
<dbReference type="Pfam" id="PF08676">
    <property type="entry name" value="MutL_C"/>
    <property type="match status" value="1"/>
</dbReference>
<dbReference type="AlphaFoldDB" id="A0A8J7S9M1"/>
<dbReference type="Proteomes" id="UP000636888">
    <property type="component" value="Unassembled WGS sequence"/>
</dbReference>
<gene>
    <name evidence="5 9" type="primary">mutL</name>
    <name evidence="9" type="ORF">JFN93_19825</name>
</gene>
<dbReference type="InterPro" id="IPR014721">
    <property type="entry name" value="Ribsml_uS5_D2-typ_fold_subgr"/>
</dbReference>
<dbReference type="NCBIfam" id="TIGR00585">
    <property type="entry name" value="mutl"/>
    <property type="match status" value="1"/>
</dbReference>
<feature type="region of interest" description="Disordered" evidence="6">
    <location>
        <begin position="409"/>
        <end position="429"/>
    </location>
</feature>
<evidence type="ECO:0000256" key="5">
    <source>
        <dbReference type="HAMAP-Rule" id="MF_00149"/>
    </source>
</evidence>
<dbReference type="InterPro" id="IPR020568">
    <property type="entry name" value="Ribosomal_Su5_D2-typ_SF"/>
</dbReference>
<feature type="domain" description="MutL C-terminal dimerisation" evidence="7">
    <location>
        <begin position="489"/>
        <end position="632"/>
    </location>
</feature>
<accession>A0A8J7S9M1</accession>
<organism evidence="9 10">
    <name type="scientific">Geomesophilobacter sediminis</name>
    <dbReference type="NCBI Taxonomy" id="2798584"/>
    <lineage>
        <taxon>Bacteria</taxon>
        <taxon>Pseudomonadati</taxon>
        <taxon>Thermodesulfobacteriota</taxon>
        <taxon>Desulfuromonadia</taxon>
        <taxon>Geobacterales</taxon>
        <taxon>Geobacteraceae</taxon>
        <taxon>Geomesophilobacter</taxon>
    </lineage>
</organism>
<evidence type="ECO:0000256" key="6">
    <source>
        <dbReference type="SAM" id="MobiDB-lite"/>
    </source>
</evidence>
<evidence type="ECO:0000313" key="10">
    <source>
        <dbReference type="Proteomes" id="UP000636888"/>
    </source>
</evidence>
<proteinExistence type="inferred from homology"/>
<dbReference type="Gene3D" id="3.30.565.10">
    <property type="entry name" value="Histidine kinase-like ATPase, C-terminal domain"/>
    <property type="match status" value="1"/>
</dbReference>
<dbReference type="InterPro" id="IPR038973">
    <property type="entry name" value="MutL/Mlh/Pms-like"/>
</dbReference>
<dbReference type="SMART" id="SM01340">
    <property type="entry name" value="DNA_mis_repair"/>
    <property type="match status" value="1"/>
</dbReference>
<evidence type="ECO:0000313" key="9">
    <source>
        <dbReference type="EMBL" id="MBJ6726966.1"/>
    </source>
</evidence>
<dbReference type="GO" id="GO:0005524">
    <property type="term" value="F:ATP binding"/>
    <property type="evidence" value="ECO:0007669"/>
    <property type="project" value="InterPro"/>
</dbReference>
<keyword evidence="9" id="KW-0540">Nuclease</keyword>
<dbReference type="InterPro" id="IPR037198">
    <property type="entry name" value="MutL_C_sf"/>
</dbReference>
<dbReference type="CDD" id="cd16926">
    <property type="entry name" value="HATPase_MutL-MLH-PMS-like"/>
    <property type="match status" value="1"/>
</dbReference>
<feature type="domain" description="DNA mismatch repair protein S5" evidence="8">
    <location>
        <begin position="209"/>
        <end position="328"/>
    </location>
</feature>
<dbReference type="EMBL" id="JAEMHM010000018">
    <property type="protein sequence ID" value="MBJ6726966.1"/>
    <property type="molecule type" value="Genomic_DNA"/>
</dbReference>
<dbReference type="InterPro" id="IPR042121">
    <property type="entry name" value="MutL_C_regsub"/>
</dbReference>